<gene>
    <name evidence="1" type="ORF">NQ315_002341</name>
</gene>
<name>A0AAV8VSW9_9CUCU</name>
<accession>A0AAV8VSW9</accession>
<evidence type="ECO:0000313" key="2">
    <source>
        <dbReference type="Proteomes" id="UP001159042"/>
    </source>
</evidence>
<organism evidence="1 2">
    <name type="scientific">Exocentrus adspersus</name>
    <dbReference type="NCBI Taxonomy" id="1586481"/>
    <lineage>
        <taxon>Eukaryota</taxon>
        <taxon>Metazoa</taxon>
        <taxon>Ecdysozoa</taxon>
        <taxon>Arthropoda</taxon>
        <taxon>Hexapoda</taxon>
        <taxon>Insecta</taxon>
        <taxon>Pterygota</taxon>
        <taxon>Neoptera</taxon>
        <taxon>Endopterygota</taxon>
        <taxon>Coleoptera</taxon>
        <taxon>Polyphaga</taxon>
        <taxon>Cucujiformia</taxon>
        <taxon>Chrysomeloidea</taxon>
        <taxon>Cerambycidae</taxon>
        <taxon>Lamiinae</taxon>
        <taxon>Acanthocinini</taxon>
        <taxon>Exocentrus</taxon>
    </lineage>
</organism>
<evidence type="ECO:0000313" key="1">
    <source>
        <dbReference type="EMBL" id="KAJ8917319.1"/>
    </source>
</evidence>
<dbReference type="EMBL" id="JANEYG010000034">
    <property type="protein sequence ID" value="KAJ8917319.1"/>
    <property type="molecule type" value="Genomic_DNA"/>
</dbReference>
<comment type="caution">
    <text evidence="1">The sequence shown here is derived from an EMBL/GenBank/DDBJ whole genome shotgun (WGS) entry which is preliminary data.</text>
</comment>
<proteinExistence type="predicted"/>
<protein>
    <submittedName>
        <fullName evidence="1">Uncharacterized protein</fullName>
    </submittedName>
</protein>
<dbReference type="Proteomes" id="UP001159042">
    <property type="component" value="Unassembled WGS sequence"/>
</dbReference>
<keyword evidence="2" id="KW-1185">Reference proteome</keyword>
<sequence>MLPIIKTDGTIVLIVCPSSLYYSGTSRVGKGKSFHVFKLYFVELFNLKTLDVTLPCYVFYQDLMVLFPVSLERFKLTKLTIFLVKRCDSSVTRIGNTGNAEKTVERRGI</sequence>
<reference evidence="1 2" key="1">
    <citation type="journal article" date="2023" name="Insect Mol. Biol.">
        <title>Genome sequencing provides insights into the evolution of gene families encoding plant cell wall-degrading enzymes in longhorned beetles.</title>
        <authorList>
            <person name="Shin N.R."/>
            <person name="Okamura Y."/>
            <person name="Kirsch R."/>
            <person name="Pauchet Y."/>
        </authorList>
    </citation>
    <scope>NUCLEOTIDE SEQUENCE [LARGE SCALE GENOMIC DNA]</scope>
    <source>
        <strain evidence="1">EAD_L_NR</strain>
    </source>
</reference>
<dbReference type="AlphaFoldDB" id="A0AAV8VSW9"/>